<keyword evidence="1" id="KW-1133">Transmembrane helix</keyword>
<protein>
    <submittedName>
        <fullName evidence="2">Uncharacterized protein</fullName>
    </submittedName>
</protein>
<proteinExistence type="predicted"/>
<reference evidence="2 3" key="1">
    <citation type="submission" date="2018-06" db="EMBL/GenBank/DDBJ databases">
        <title>A transcriptomic atlas of mushroom development highlights an independent origin of complex multicellularity.</title>
        <authorList>
            <consortium name="DOE Joint Genome Institute"/>
            <person name="Krizsan K."/>
            <person name="Almasi E."/>
            <person name="Merenyi Z."/>
            <person name="Sahu N."/>
            <person name="Viragh M."/>
            <person name="Koszo T."/>
            <person name="Mondo S."/>
            <person name="Kiss B."/>
            <person name="Balint B."/>
            <person name="Kues U."/>
            <person name="Barry K."/>
            <person name="Hegedus J.C."/>
            <person name="Henrissat B."/>
            <person name="Johnson J."/>
            <person name="Lipzen A."/>
            <person name="Ohm R."/>
            <person name="Nagy I."/>
            <person name="Pangilinan J."/>
            <person name="Yan J."/>
            <person name="Xiong Y."/>
            <person name="Grigoriev I.V."/>
            <person name="Hibbett D.S."/>
            <person name="Nagy L.G."/>
        </authorList>
    </citation>
    <scope>NUCLEOTIDE SEQUENCE [LARGE SCALE GENOMIC DNA]</scope>
    <source>
        <strain evidence="2 3">SZMC22713</strain>
    </source>
</reference>
<evidence type="ECO:0000313" key="3">
    <source>
        <dbReference type="Proteomes" id="UP000294933"/>
    </source>
</evidence>
<keyword evidence="3" id="KW-1185">Reference proteome</keyword>
<organism evidence="2 3">
    <name type="scientific">Rickenella mellea</name>
    <dbReference type="NCBI Taxonomy" id="50990"/>
    <lineage>
        <taxon>Eukaryota</taxon>
        <taxon>Fungi</taxon>
        <taxon>Dikarya</taxon>
        <taxon>Basidiomycota</taxon>
        <taxon>Agaricomycotina</taxon>
        <taxon>Agaricomycetes</taxon>
        <taxon>Hymenochaetales</taxon>
        <taxon>Rickenellaceae</taxon>
        <taxon>Rickenella</taxon>
    </lineage>
</organism>
<dbReference type="Proteomes" id="UP000294933">
    <property type="component" value="Unassembled WGS sequence"/>
</dbReference>
<accession>A0A4Y7PK63</accession>
<dbReference type="EMBL" id="ML170259">
    <property type="protein sequence ID" value="TDL15863.1"/>
    <property type="molecule type" value="Genomic_DNA"/>
</dbReference>
<gene>
    <name evidence="2" type="ORF">BD410DRAFT_82872</name>
</gene>
<feature type="transmembrane region" description="Helical" evidence="1">
    <location>
        <begin position="20"/>
        <end position="42"/>
    </location>
</feature>
<sequence length="72" mass="8007">MLWCPKNSYKSKQPMRQQVGSGGNCMTDGMAFFFALPVRIVASRRHDGMKSRVRFWGLVAAKNVDKGNSAGK</sequence>
<evidence type="ECO:0000256" key="1">
    <source>
        <dbReference type="SAM" id="Phobius"/>
    </source>
</evidence>
<dbReference type="AlphaFoldDB" id="A0A4Y7PK63"/>
<dbReference type="VEuPathDB" id="FungiDB:BD410DRAFT_82872"/>
<keyword evidence="1" id="KW-0472">Membrane</keyword>
<evidence type="ECO:0000313" key="2">
    <source>
        <dbReference type="EMBL" id="TDL15863.1"/>
    </source>
</evidence>
<name>A0A4Y7PK63_9AGAM</name>
<keyword evidence="1" id="KW-0812">Transmembrane</keyword>